<organism evidence="1 2">
    <name type="scientific">Halomarinibacterium sedimenti</name>
    <dbReference type="NCBI Taxonomy" id="2857106"/>
    <lineage>
        <taxon>Bacteria</taxon>
        <taxon>Pseudomonadati</taxon>
        <taxon>Bacteroidota</taxon>
        <taxon>Flavobacteriia</taxon>
        <taxon>Flavobacteriales</taxon>
        <taxon>Flavobacteriaceae</taxon>
        <taxon>Halomarinibacterium</taxon>
    </lineage>
</organism>
<dbReference type="Proteomes" id="UP001138686">
    <property type="component" value="Unassembled WGS sequence"/>
</dbReference>
<name>A0A9X1FPC2_9FLAO</name>
<evidence type="ECO:0000313" key="1">
    <source>
        <dbReference type="EMBL" id="MBW2938231.1"/>
    </source>
</evidence>
<dbReference type="AlphaFoldDB" id="A0A9X1FPC2"/>
<keyword evidence="2" id="KW-1185">Reference proteome</keyword>
<dbReference type="EMBL" id="JAHWDP010000003">
    <property type="protein sequence ID" value="MBW2938231.1"/>
    <property type="molecule type" value="Genomic_DNA"/>
</dbReference>
<reference evidence="1" key="1">
    <citation type="submission" date="2021-07" db="EMBL/GenBank/DDBJ databases">
        <title>Aureisphaera sp. CAU 1614 isolated from sea sediment.</title>
        <authorList>
            <person name="Kim W."/>
        </authorList>
    </citation>
    <scope>NUCLEOTIDE SEQUENCE</scope>
    <source>
        <strain evidence="1">CAU 1614</strain>
    </source>
</reference>
<evidence type="ECO:0000313" key="2">
    <source>
        <dbReference type="Proteomes" id="UP001138686"/>
    </source>
</evidence>
<proteinExistence type="predicted"/>
<dbReference type="RefSeq" id="WP_219052747.1">
    <property type="nucleotide sequence ID" value="NZ_JAHWDP010000003.1"/>
</dbReference>
<protein>
    <submittedName>
        <fullName evidence="1">Uncharacterized protein</fullName>
    </submittedName>
</protein>
<gene>
    <name evidence="1" type="ORF">KXJ69_08950</name>
</gene>
<comment type="caution">
    <text evidence="1">The sequence shown here is derived from an EMBL/GenBank/DDBJ whole genome shotgun (WGS) entry which is preliminary data.</text>
</comment>
<sequence length="103" mass="11337">MSDVASIIKDIKDISTTILKKDITIVKGFSERQVEAIAKQTVIITEGVASGDIDEELKKFFFDGLKAMTENFVNTLKGILSVTLEKLYNALVDKLWSIVGSVV</sequence>
<accession>A0A9X1FPC2</accession>